<evidence type="ECO:0000313" key="1">
    <source>
        <dbReference type="EMBL" id="KAH3735318.1"/>
    </source>
</evidence>
<name>A0A9D4D0W6_DREPO</name>
<sequence length="298" mass="34671">MYHLPIYTFIIKFFCGERKQLVNGICIFQFDSYTDIFIRLPLRIFPKEQSEKSEIEAHLKEILRAISDLLNQHQALSNICTEYEWWGIRSHVSDLEGINSSVTSIKNTSLDIVLKVDVNGKIYSNTTKVFMSFFQNILLNICTECETFENRSGTDENSDVFIYKVKHDSYLLLQTRTYENGTRFEYGDKLPYTFDDCYGYENELGVFDHFDCQLIALSHRNISWEKSFDGILRIGEMIIVDTEQYYFMDQETVAVCKDVYEKYINSIMLLDEAHPIYGYKSIISLVCKGLSLLALAVS</sequence>
<proteinExistence type="predicted"/>
<gene>
    <name evidence="1" type="ORF">DPMN_041783</name>
</gene>
<dbReference type="Proteomes" id="UP000828390">
    <property type="component" value="Unassembled WGS sequence"/>
</dbReference>
<organism evidence="1 2">
    <name type="scientific">Dreissena polymorpha</name>
    <name type="common">Zebra mussel</name>
    <name type="synonym">Mytilus polymorpha</name>
    <dbReference type="NCBI Taxonomy" id="45954"/>
    <lineage>
        <taxon>Eukaryota</taxon>
        <taxon>Metazoa</taxon>
        <taxon>Spiralia</taxon>
        <taxon>Lophotrochozoa</taxon>
        <taxon>Mollusca</taxon>
        <taxon>Bivalvia</taxon>
        <taxon>Autobranchia</taxon>
        <taxon>Heteroconchia</taxon>
        <taxon>Euheterodonta</taxon>
        <taxon>Imparidentia</taxon>
        <taxon>Neoheterodontei</taxon>
        <taxon>Myida</taxon>
        <taxon>Dreissenoidea</taxon>
        <taxon>Dreissenidae</taxon>
        <taxon>Dreissena</taxon>
    </lineage>
</organism>
<dbReference type="AlphaFoldDB" id="A0A9D4D0W6"/>
<reference evidence="1" key="2">
    <citation type="submission" date="2020-11" db="EMBL/GenBank/DDBJ databases">
        <authorList>
            <person name="McCartney M.A."/>
            <person name="Auch B."/>
            <person name="Kono T."/>
            <person name="Mallez S."/>
            <person name="Becker A."/>
            <person name="Gohl D.M."/>
            <person name="Silverstein K.A.T."/>
            <person name="Koren S."/>
            <person name="Bechman K.B."/>
            <person name="Herman A."/>
            <person name="Abrahante J.E."/>
            <person name="Garbe J."/>
        </authorList>
    </citation>
    <scope>NUCLEOTIDE SEQUENCE</scope>
    <source>
        <strain evidence="1">Duluth1</strain>
        <tissue evidence="1">Whole animal</tissue>
    </source>
</reference>
<protein>
    <submittedName>
        <fullName evidence="1">Uncharacterized protein</fullName>
    </submittedName>
</protein>
<reference evidence="1" key="1">
    <citation type="journal article" date="2019" name="bioRxiv">
        <title>The Genome of the Zebra Mussel, Dreissena polymorpha: A Resource for Invasive Species Research.</title>
        <authorList>
            <person name="McCartney M.A."/>
            <person name="Auch B."/>
            <person name="Kono T."/>
            <person name="Mallez S."/>
            <person name="Zhang Y."/>
            <person name="Obille A."/>
            <person name="Becker A."/>
            <person name="Abrahante J.E."/>
            <person name="Garbe J."/>
            <person name="Badalamenti J.P."/>
            <person name="Herman A."/>
            <person name="Mangelson H."/>
            <person name="Liachko I."/>
            <person name="Sullivan S."/>
            <person name="Sone E.D."/>
            <person name="Koren S."/>
            <person name="Silverstein K.A.T."/>
            <person name="Beckman K.B."/>
            <person name="Gohl D.M."/>
        </authorList>
    </citation>
    <scope>NUCLEOTIDE SEQUENCE</scope>
    <source>
        <strain evidence="1">Duluth1</strain>
        <tissue evidence="1">Whole animal</tissue>
    </source>
</reference>
<evidence type="ECO:0000313" key="2">
    <source>
        <dbReference type="Proteomes" id="UP000828390"/>
    </source>
</evidence>
<comment type="caution">
    <text evidence="1">The sequence shown here is derived from an EMBL/GenBank/DDBJ whole genome shotgun (WGS) entry which is preliminary data.</text>
</comment>
<accession>A0A9D4D0W6</accession>
<dbReference type="EMBL" id="JAIWYP010000011">
    <property type="protein sequence ID" value="KAH3735318.1"/>
    <property type="molecule type" value="Genomic_DNA"/>
</dbReference>
<keyword evidence="2" id="KW-1185">Reference proteome</keyword>